<proteinExistence type="predicted"/>
<dbReference type="EMBL" id="KY684085">
    <property type="protein sequence ID" value="ARF09445.1"/>
    <property type="molecule type" value="Genomic_DNA"/>
</dbReference>
<name>A0A1V0SCL0_9VIRU</name>
<gene>
    <name evidence="1" type="ORF">Indivirus_1_68</name>
</gene>
<evidence type="ECO:0000313" key="1">
    <source>
        <dbReference type="EMBL" id="ARF09445.1"/>
    </source>
</evidence>
<reference evidence="1" key="1">
    <citation type="journal article" date="2017" name="Science">
        <title>Giant viruses with an expanded complement of translation system components.</title>
        <authorList>
            <person name="Schulz F."/>
            <person name="Yutin N."/>
            <person name="Ivanova N.N."/>
            <person name="Ortega D.R."/>
            <person name="Lee T.K."/>
            <person name="Vierheilig J."/>
            <person name="Daims H."/>
            <person name="Horn M."/>
            <person name="Wagner M."/>
            <person name="Jensen G.J."/>
            <person name="Kyrpides N.C."/>
            <person name="Koonin E.V."/>
            <person name="Woyke T."/>
        </authorList>
    </citation>
    <scope>NUCLEOTIDE SEQUENCE</scope>
    <source>
        <strain evidence="1">ILV1</strain>
    </source>
</reference>
<accession>A0A1V0SCL0</accession>
<sequence>MDDLDIQNGSLLNDIKKIYEQQYKSDEEINEVNEEEIDINDYVLAEEENEFGEFVALLNIYTCYFKQVFRREQDESMFDHIDYDQRDSTNKCLELLYEEINKFTKSEESDKDLLYNPDDESIDINKCQELYVLYINNFPGYACKYILPLMRHLAKIDWSNMEWSIIPVKNT</sequence>
<organism evidence="1">
    <name type="scientific">Indivirus ILV1</name>
    <dbReference type="NCBI Taxonomy" id="1977633"/>
    <lineage>
        <taxon>Viruses</taxon>
        <taxon>Varidnaviria</taxon>
        <taxon>Bamfordvirae</taxon>
        <taxon>Nucleocytoviricota</taxon>
        <taxon>Megaviricetes</taxon>
        <taxon>Imitervirales</taxon>
        <taxon>Mimiviridae</taxon>
        <taxon>Klosneuvirinae</taxon>
        <taxon>Indivirus</taxon>
    </lineage>
</organism>
<protein>
    <submittedName>
        <fullName evidence="1">Uncharacterized protein</fullName>
    </submittedName>
</protein>